<evidence type="ECO:0000313" key="2">
    <source>
        <dbReference type="Proteomes" id="UP000001299"/>
    </source>
</evidence>
<dbReference type="HOGENOM" id="CLU_1486445_0_0_9"/>
<organism evidence="1 2">
    <name type="scientific">Butyrivibrio proteoclasticus (strain ATCC 51982 / DSM 14932 / B316)</name>
    <name type="common">Clostridium proteoclasticum</name>
    <dbReference type="NCBI Taxonomy" id="515622"/>
    <lineage>
        <taxon>Bacteria</taxon>
        <taxon>Bacillati</taxon>
        <taxon>Bacillota</taxon>
        <taxon>Clostridia</taxon>
        <taxon>Lachnospirales</taxon>
        <taxon>Lachnospiraceae</taxon>
        <taxon>Butyrivibrio</taxon>
    </lineage>
</organism>
<name>E0S4I5_BUTPB</name>
<dbReference type="Proteomes" id="UP000001299">
    <property type="component" value="Plasmid pCY360"/>
</dbReference>
<proteinExistence type="predicted"/>
<gene>
    <name evidence="1" type="ordered locus">bpr_II380</name>
</gene>
<accession>E0S4I5</accession>
<protein>
    <submittedName>
        <fullName evidence="1">Uncharacterized protein</fullName>
    </submittedName>
</protein>
<keyword evidence="1" id="KW-0614">Plasmid</keyword>
<keyword evidence="2" id="KW-1185">Reference proteome</keyword>
<dbReference type="EMBL" id="CP001812">
    <property type="protein sequence ID" value="ADL36317.1"/>
    <property type="molecule type" value="Genomic_DNA"/>
</dbReference>
<dbReference type="AlphaFoldDB" id="E0S4I5"/>
<dbReference type="RefSeq" id="WP_013282966.1">
    <property type="nucleotide sequence ID" value="NC_014389.1"/>
</dbReference>
<sequence>MLNNSETKDALISVMNGLFKSIEAENNEKSAELIEELYKSYKERGDDYYQTSMHLEMMRLMELPARPFLMEHQEITGWDEFYIESIYNGLFSHWLRRTIDALEGSSCGGDKESFVTSSVVRSIVEKSNISLYVTYGDYGDKYKGRDNIDLNKQTFWSPSCFKDTDEVKEAFKRWWRVVEDK</sequence>
<dbReference type="KEGG" id="bpb:bpr_II380"/>
<geneLocation type="plasmid" evidence="1 2">
    <name>pCY360</name>
</geneLocation>
<evidence type="ECO:0000313" key="1">
    <source>
        <dbReference type="EMBL" id="ADL36317.1"/>
    </source>
</evidence>
<reference evidence="1 2" key="1">
    <citation type="journal article" date="2010" name="PLoS ONE">
        <title>The glycobiome of the rumen bacterium Butyrivibrio proteoclasticus B316(T) highlights adaptation to a polysaccharide-rich environment.</title>
        <authorList>
            <person name="Kelly W.J."/>
            <person name="Leahy S.C."/>
            <person name="Altermann E."/>
            <person name="Yeoman C.J."/>
            <person name="Dunne J.C."/>
            <person name="Kong Z."/>
            <person name="Pacheco D.M."/>
            <person name="Li D."/>
            <person name="Noel S.J."/>
            <person name="Moon C.D."/>
            <person name="Cookson A.L."/>
            <person name="Attwood G.T."/>
        </authorList>
    </citation>
    <scope>NUCLEOTIDE SEQUENCE [LARGE SCALE GENOMIC DNA]</scope>
    <source>
        <strain evidence="2">ATCC 51982 / DSM 14932 / B316</strain>
        <plasmid evidence="2">Plasmid pCY360</plasmid>
    </source>
</reference>